<dbReference type="PANTHER" id="PTHR39550">
    <property type="entry name" value="SLL0658 PROTEIN"/>
    <property type="match status" value="1"/>
</dbReference>
<dbReference type="EMBL" id="QJPH01000138">
    <property type="protein sequence ID" value="PZN84956.1"/>
    <property type="molecule type" value="Genomic_DNA"/>
</dbReference>
<evidence type="ECO:0000313" key="1">
    <source>
        <dbReference type="EMBL" id="PZN84956.1"/>
    </source>
</evidence>
<dbReference type="InterPro" id="IPR021799">
    <property type="entry name" value="PIN-like_prokaryotic"/>
</dbReference>
<dbReference type="PANTHER" id="PTHR39550:SF1">
    <property type="entry name" value="SLL0658 PROTEIN"/>
    <property type="match status" value="1"/>
</dbReference>
<organism evidence="1 2">
    <name type="scientific">Candidatus Methylumidiphilus alinenensis</name>
    <dbReference type="NCBI Taxonomy" id="2202197"/>
    <lineage>
        <taxon>Bacteria</taxon>
        <taxon>Pseudomonadati</taxon>
        <taxon>Pseudomonadota</taxon>
        <taxon>Gammaproteobacteria</taxon>
        <taxon>Methylococcales</taxon>
        <taxon>Candidatus Methylumidiphilus</taxon>
    </lineage>
</organism>
<accession>A0A2W4RRJ5</accession>
<proteinExistence type="predicted"/>
<name>A0A2W4RRJ5_9GAMM</name>
<dbReference type="Proteomes" id="UP000249396">
    <property type="component" value="Unassembled WGS sequence"/>
</dbReference>
<evidence type="ECO:0000313" key="2">
    <source>
        <dbReference type="Proteomes" id="UP000249396"/>
    </source>
</evidence>
<dbReference type="Pfam" id="PF11848">
    <property type="entry name" value="DUF3368"/>
    <property type="match status" value="1"/>
</dbReference>
<protein>
    <submittedName>
        <fullName evidence="1">DUF3368 domain-containing protein</fullName>
    </submittedName>
</protein>
<sequence length="178" mass="19558">MTTRLRTNCVTTKPIIIADSGPLIALSIIGKLELLRQIYQQVWIPPAVWDEVVCKGKGLPGAEAVKYLSWLEIHAPDESMSRVLSILVDRGEAEAIALAQGIPNSTVLLDDAKARRVAEHFGISRIGTLGILRQAKKVGMIELLSPLVEQLQQNGIYMQQRLVNAVLRDVGELETNTP</sequence>
<comment type="caution">
    <text evidence="1">The sequence shown here is derived from an EMBL/GenBank/DDBJ whole genome shotgun (WGS) entry which is preliminary data.</text>
</comment>
<dbReference type="AlphaFoldDB" id="A0A2W4RRJ5"/>
<reference evidence="1 2" key="1">
    <citation type="journal article" date="2018" name="Aquat. Microb. Ecol.">
        <title>Gammaproteobacterial methanotrophs dominate.</title>
        <authorList>
            <person name="Rissanen A.J."/>
            <person name="Saarenheimo J."/>
            <person name="Tiirola M."/>
            <person name="Peura S."/>
            <person name="Aalto S.L."/>
            <person name="Karvinen A."/>
            <person name="Nykanen H."/>
        </authorList>
    </citation>
    <scope>NUCLEOTIDE SEQUENCE [LARGE SCALE GENOMIC DNA]</scope>
    <source>
        <strain evidence="1">AMbin10</strain>
    </source>
</reference>
<gene>
    <name evidence="1" type="ORF">DM484_01960</name>
</gene>